<sequence>MPGRDRDEAVPSGKRVLALWCPDWPTTAAAAEAGRSPHDPVAVLRAGRVEACSHAARAGGVRRGMRKRQSQSLCPELTVYEADSARDGRLFEPVVAAVTEVVPMTEVLRPGLLVMAADRAARFFGGEELLAERLADVVAGVGRGEEADGRGRAVIGGVTARVGVADELFTAVLAARSGQTVSPGSDAAYLSTRPVADLVVEPALSGPGREDLVNLLWRLGIRRLGAFAEMDAADVASRFSSDAVTAHRLARGLPGRRPSRAPIPPGLEVEHVCDPPIDRIDAAAFLGRRMAQELHERLSSAALACMRLTIHAFTERGQRHSRTWRCVEPLTPEATADRVRWQLEGWLTGRAGSVDAPDSPVVRLVLEPVEVVNPSGLQYALSGAGLPGEVGGGLGDQARRALVRVQGLLGGEAVRVPVRSGGRGPDEQVTLVAFGDELRPPRDPTATWPDRLARPAPSLLVQAGAEVRDAADRPVTVNPRGAFSAEPVTVRLGARSYRLRWWAGPWPFGPGTARAQMLLADGRAVLLCCREAEWAVEGIYE</sequence>
<dbReference type="GO" id="GO:0006281">
    <property type="term" value="P:DNA repair"/>
    <property type="evidence" value="ECO:0007669"/>
    <property type="project" value="InterPro"/>
</dbReference>
<dbReference type="SUPFAM" id="SSF56672">
    <property type="entry name" value="DNA/RNA polymerases"/>
    <property type="match status" value="1"/>
</dbReference>
<keyword evidence="1" id="KW-0227">DNA damage</keyword>
<dbReference type="InterPro" id="IPR050356">
    <property type="entry name" value="SulA_CellDiv_inhibitor"/>
</dbReference>
<dbReference type="CDD" id="cd03468">
    <property type="entry name" value="PolY_like"/>
    <property type="match status" value="1"/>
</dbReference>
<keyword evidence="4" id="KW-1185">Reference proteome</keyword>
<reference evidence="3 4" key="1">
    <citation type="journal article" date="2011" name="J. Bacteriol.">
        <title>Draft Genome Sequence of Gordonia neofelifaecis NRRL B-59395, a Cholesterol-Degrading Actinomycete.</title>
        <authorList>
            <person name="Ge F."/>
            <person name="Li W."/>
            <person name="Chen G."/>
            <person name="Liu Y."/>
            <person name="Zhang G."/>
            <person name="Yong B."/>
            <person name="Wang Q."/>
            <person name="Wang N."/>
            <person name="Huang Z."/>
            <person name="Li W."/>
            <person name="Wang J."/>
            <person name="Wu C."/>
            <person name="Xie Q."/>
            <person name="Liu G."/>
        </authorList>
    </citation>
    <scope>NUCLEOTIDE SEQUENCE [LARGE SCALE GENOMIC DNA]</scope>
    <source>
        <strain evidence="3 4">NRRL B-59395</strain>
    </source>
</reference>
<dbReference type="Gene3D" id="3.40.1170.60">
    <property type="match status" value="1"/>
</dbReference>
<dbReference type="Proteomes" id="UP000035065">
    <property type="component" value="Unassembled WGS sequence"/>
</dbReference>
<accession>F1YFU7</accession>
<dbReference type="PROSITE" id="PS50173">
    <property type="entry name" value="UMUC"/>
    <property type="match status" value="1"/>
</dbReference>
<gene>
    <name evidence="3" type="ORF">SCNU_03197</name>
</gene>
<name>F1YFU7_9ACTN</name>
<evidence type="ECO:0000313" key="3">
    <source>
        <dbReference type="EMBL" id="EGD56524.1"/>
    </source>
</evidence>
<organism evidence="3 4">
    <name type="scientific">Gordonia neofelifaecis NRRL B-59395</name>
    <dbReference type="NCBI Taxonomy" id="644548"/>
    <lineage>
        <taxon>Bacteria</taxon>
        <taxon>Bacillati</taxon>
        <taxon>Actinomycetota</taxon>
        <taxon>Actinomycetes</taxon>
        <taxon>Mycobacteriales</taxon>
        <taxon>Gordoniaceae</taxon>
        <taxon>Gordonia</taxon>
    </lineage>
</organism>
<dbReference type="InterPro" id="IPR043502">
    <property type="entry name" value="DNA/RNA_pol_sf"/>
</dbReference>
<evidence type="ECO:0000313" key="4">
    <source>
        <dbReference type="Proteomes" id="UP000035065"/>
    </source>
</evidence>
<comment type="caution">
    <text evidence="3">The sequence shown here is derived from an EMBL/GenBank/DDBJ whole genome shotgun (WGS) entry which is preliminary data.</text>
</comment>
<dbReference type="EMBL" id="AEUD01000002">
    <property type="protein sequence ID" value="EGD56524.1"/>
    <property type="molecule type" value="Genomic_DNA"/>
</dbReference>
<dbReference type="InterPro" id="IPR001126">
    <property type="entry name" value="UmuC"/>
</dbReference>
<dbReference type="AlphaFoldDB" id="F1YFU7"/>
<dbReference type="Pfam" id="PF00817">
    <property type="entry name" value="IMS"/>
    <property type="match status" value="1"/>
</dbReference>
<feature type="domain" description="UmuC" evidence="2">
    <location>
        <begin position="40"/>
        <end position="120"/>
    </location>
</feature>
<evidence type="ECO:0000259" key="2">
    <source>
        <dbReference type="PROSITE" id="PS50173"/>
    </source>
</evidence>
<dbReference type="PANTHER" id="PTHR35369:SF2">
    <property type="entry name" value="BLR3025 PROTEIN"/>
    <property type="match status" value="1"/>
</dbReference>
<evidence type="ECO:0000256" key="1">
    <source>
        <dbReference type="ARBA" id="ARBA00022763"/>
    </source>
</evidence>
<dbReference type="eggNOG" id="COG0389">
    <property type="taxonomic scope" value="Bacteria"/>
</dbReference>
<proteinExistence type="predicted"/>
<protein>
    <recommendedName>
        <fullName evidence="2">UmuC domain-containing protein</fullName>
    </recommendedName>
</protein>
<dbReference type="PANTHER" id="PTHR35369">
    <property type="entry name" value="BLR3025 PROTEIN-RELATED"/>
    <property type="match status" value="1"/>
</dbReference>
<dbReference type="STRING" id="644548.SCNU_03197"/>